<feature type="compositionally biased region" description="Basic and acidic residues" evidence="1">
    <location>
        <begin position="308"/>
        <end position="345"/>
    </location>
</feature>
<dbReference type="PROSITE" id="PS51159">
    <property type="entry name" value="CBM21"/>
    <property type="match status" value="1"/>
</dbReference>
<feature type="domain" description="CBM21" evidence="2">
    <location>
        <begin position="590"/>
        <end position="697"/>
    </location>
</feature>
<name>A0ABM5HPR6_DRORH</name>
<dbReference type="PANTHER" id="PTHR12307:SF36">
    <property type="entry name" value="GLYCOGEN-BINDING SUBUNIT 76A"/>
    <property type="match status" value="1"/>
</dbReference>
<feature type="compositionally biased region" description="Polar residues" evidence="1">
    <location>
        <begin position="72"/>
        <end position="91"/>
    </location>
</feature>
<dbReference type="RefSeq" id="XP_016983498.2">
    <property type="nucleotide sequence ID" value="XM_017128009.2"/>
</dbReference>
<feature type="region of interest" description="Disordered" evidence="1">
    <location>
        <begin position="1"/>
        <end position="20"/>
    </location>
</feature>
<feature type="compositionally biased region" description="Basic and acidic residues" evidence="1">
    <location>
        <begin position="367"/>
        <end position="409"/>
    </location>
</feature>
<keyword evidence="4" id="KW-1185">Reference proteome</keyword>
<dbReference type="InterPro" id="IPR038175">
    <property type="entry name" value="CBM21_dom_sf"/>
</dbReference>
<protein>
    <recommendedName>
        <fullName evidence="2">CBM21 domain-containing protein</fullName>
    </recommendedName>
</protein>
<evidence type="ECO:0000256" key="1">
    <source>
        <dbReference type="SAM" id="MobiDB-lite"/>
    </source>
</evidence>
<dbReference type="InterPro" id="IPR005036">
    <property type="entry name" value="CBM21_dom"/>
</dbReference>
<dbReference type="Gene3D" id="2.60.40.2440">
    <property type="entry name" value="Carbohydrate binding type-21 domain"/>
    <property type="match status" value="1"/>
</dbReference>
<feature type="region of interest" description="Disordered" evidence="1">
    <location>
        <begin position="53"/>
        <end position="94"/>
    </location>
</feature>
<dbReference type="EnsemblMetazoa" id="XM_017128009.2">
    <property type="protein sequence ID" value="XP_016983498.2"/>
    <property type="gene ID" value="LOC108047713"/>
</dbReference>
<dbReference type="RefSeq" id="XP_044313686.1">
    <property type="nucleotide sequence ID" value="XM_044457751.1"/>
</dbReference>
<accession>A0ABM5HPR6</accession>
<dbReference type="Pfam" id="PF03370">
    <property type="entry name" value="CBM_21"/>
    <property type="match status" value="1"/>
</dbReference>
<dbReference type="EnsemblMetazoa" id="XM_044457751.1">
    <property type="protein sequence ID" value="XP_044313686.1"/>
    <property type="gene ID" value="LOC108047713"/>
</dbReference>
<evidence type="ECO:0000313" key="4">
    <source>
        <dbReference type="Proteomes" id="UP001652680"/>
    </source>
</evidence>
<reference evidence="3" key="2">
    <citation type="submission" date="2025-05" db="UniProtKB">
        <authorList>
            <consortium name="EnsemblMetazoa"/>
        </authorList>
    </citation>
    <scope>IDENTIFICATION</scope>
</reference>
<feature type="compositionally biased region" description="Polar residues" evidence="1">
    <location>
        <begin position="351"/>
        <end position="366"/>
    </location>
</feature>
<sequence>MNDPGDIPLTHTSTPDSRPPCSIISIIPTIGMSSCRGRAEAFARSLSSKLRTLGSQTTEEGEGNAEDEPIINGTSTNTWVNSHDSEQTVTDLQPLRHESDSFFDFDCELESPGSPVDECEYLRLIETASNTPHNSTAESGYACASMASSHSSSTDGPYFDATASGSASAPASASASTSTAAAAQDQKLPASELKDYVNTLQINGRHGLVNGLDEKEQPSGQDATQQEDEAFLQAQILSELQQHSISLRVEEEKLTNGHLEDVKELELDEVLEVAGTTNRAPEVEAHKEVSTERVEELASSKITQEETPYDRVQKESSQERIQIETSEERVQKESFQERVHEEVLNERVQVQEETPNNRVQEQTSNDRVQEETPNERVQEETSNDRVQEETPNERVQEETSNDRDQEETPYKSPTDTSSDRTPTEEASSPDRTIQETRDVELSPDSGVDETDKSASNLTVNVDLAQIEQAKQDATDAVEKSGASHSHGIDTTDDEDDCRPQRIRRCSSLKTGKTPPGTPGRKKIVRFADVLGLDLADVKTFLDEIPTIPKSAFEDLEILESEPPLQLGPKSDKLLMPLFQQPGGLPKFLDAVREKQVSLENAAVSDNINQTISGSVRVRNLDFHKSVHIRYSLDGWRSYADLQANYVENSCDGFSDIFTFVLFGNSLHVGQRLEFAVRFQCKGQQFWDNNYGANYCFQCLPSSTHTTGGSSTASPPSVVTGAVTSGGGHPSASLVGLLSPTAGDAWCSSFY</sequence>
<reference evidence="4" key="1">
    <citation type="journal article" date="2021" name="Elife">
        <title>Highly contiguous assemblies of 101 drosophilid genomes.</title>
        <authorList>
            <person name="Kim B.Y."/>
            <person name="Wang J.R."/>
            <person name="Miller D.E."/>
            <person name="Barmina O."/>
            <person name="Delaney E."/>
            <person name="Thompson A."/>
            <person name="Comeault A.A."/>
            <person name="Peede D."/>
            <person name="D'Agostino E.R."/>
            <person name="Pelaez J."/>
            <person name="Aguilar J.M."/>
            <person name="Haji D."/>
            <person name="Matsunaga T."/>
            <person name="Armstrong E.E."/>
            <person name="Zych M."/>
            <person name="Ogawa Y."/>
            <person name="Stamenkovic-Radak M."/>
            <person name="Jelic M."/>
            <person name="Veselinovic M.S."/>
            <person name="Tanaskovic M."/>
            <person name="Eric P."/>
            <person name="Gao J.J."/>
            <person name="Katoh T.K."/>
            <person name="Toda M.J."/>
            <person name="Watabe H."/>
            <person name="Watada M."/>
            <person name="Davis J.S."/>
            <person name="Moyle L.C."/>
            <person name="Manoli G."/>
            <person name="Bertolini E."/>
            <person name="Kostal V."/>
            <person name="Hawley R.S."/>
            <person name="Takahashi A."/>
            <person name="Jones C.D."/>
            <person name="Price D.K."/>
            <person name="Whiteman N."/>
            <person name="Kopp A."/>
            <person name="Matute D.R."/>
            <person name="Petrov D.A."/>
        </authorList>
    </citation>
    <scope>NUCLEOTIDE SEQUENCE [LARGE SCALE GENOMIC DNA]</scope>
</reference>
<dbReference type="InterPro" id="IPR050782">
    <property type="entry name" value="PP1_regulatory_subunit_3"/>
</dbReference>
<dbReference type="Proteomes" id="UP001652680">
    <property type="component" value="Unassembled WGS sequence"/>
</dbReference>
<organism evidence="3 4">
    <name type="scientific">Drosophila rhopaloa</name>
    <name type="common">Fruit fly</name>
    <dbReference type="NCBI Taxonomy" id="1041015"/>
    <lineage>
        <taxon>Eukaryota</taxon>
        <taxon>Metazoa</taxon>
        <taxon>Ecdysozoa</taxon>
        <taxon>Arthropoda</taxon>
        <taxon>Hexapoda</taxon>
        <taxon>Insecta</taxon>
        <taxon>Pterygota</taxon>
        <taxon>Neoptera</taxon>
        <taxon>Endopterygota</taxon>
        <taxon>Diptera</taxon>
        <taxon>Brachycera</taxon>
        <taxon>Muscomorpha</taxon>
        <taxon>Ephydroidea</taxon>
        <taxon>Drosophilidae</taxon>
        <taxon>Drosophila</taxon>
        <taxon>Sophophora</taxon>
    </lineage>
</organism>
<evidence type="ECO:0000259" key="2">
    <source>
        <dbReference type="PROSITE" id="PS51159"/>
    </source>
</evidence>
<feature type="compositionally biased region" description="Acidic residues" evidence="1">
    <location>
        <begin position="59"/>
        <end position="69"/>
    </location>
</feature>
<proteinExistence type="predicted"/>
<feature type="region of interest" description="Disordered" evidence="1">
    <location>
        <begin position="470"/>
        <end position="498"/>
    </location>
</feature>
<evidence type="ECO:0000313" key="3">
    <source>
        <dbReference type="EnsemblMetazoa" id="XP_016983498.2"/>
    </source>
</evidence>
<dbReference type="GeneID" id="108047713"/>
<dbReference type="PANTHER" id="PTHR12307">
    <property type="entry name" value="PROTEIN PHOSPHATASE 1 REGULATORY SUBUNIT"/>
    <property type="match status" value="1"/>
</dbReference>
<feature type="region of interest" description="Disordered" evidence="1">
    <location>
        <begin position="296"/>
        <end position="456"/>
    </location>
</feature>